<keyword evidence="7" id="KW-1185">Reference proteome</keyword>
<feature type="binding site" evidence="4">
    <location>
        <position position="42"/>
    </location>
    <ligand>
        <name>Ca(2+)</name>
        <dbReference type="ChEBI" id="CHEBI:29108"/>
        <label>1</label>
    </ligand>
</feature>
<dbReference type="PROSITE" id="PS00018">
    <property type="entry name" value="EF_HAND_1"/>
    <property type="match status" value="5"/>
</dbReference>
<feature type="domain" description="EF-hand" evidence="5">
    <location>
        <begin position="237"/>
        <end position="272"/>
    </location>
</feature>
<feature type="domain" description="EF-hand" evidence="5">
    <location>
        <begin position="151"/>
        <end position="186"/>
    </location>
</feature>
<sequence length="306" mass="32747">MSGPTVVPGTASKQDVIKAYAISEEEYDEIKRDFDEMDADNSGFVDGAEIAVSLKKERGGQAPSDEEVAAALKTFDSDADGKITFLEYVGALGYQPIREKAPAAASAATVDAAMRAPLEWVFEQLDDDGSGFIEEREGLKVGKWLGGGGGDLLAFWTKMKADMDADGDGKVSKEEFVTWMGTKGCSHPTAALQLKDEVQSKLNQAKLQQPYPKRPVPSLSASAGKDEVCSTLGLAPEEYDEMRADFDAMDADRSGVVDKSEIVESLKKERGGQAPSAEDVDGMLAMLDMDGDGKVTFVEYVTALAS</sequence>
<dbReference type="EMBL" id="JWZX01000902">
    <property type="protein sequence ID" value="KOO35350.1"/>
    <property type="molecule type" value="Genomic_DNA"/>
</dbReference>
<feature type="binding site" evidence="4">
    <location>
        <position position="40"/>
    </location>
    <ligand>
        <name>Ca(2+)</name>
        <dbReference type="ChEBI" id="CHEBI:29108"/>
        <label>1</label>
    </ligand>
</feature>
<feature type="binding site" evidence="4">
    <location>
        <position position="78"/>
    </location>
    <ligand>
        <name>Ca(2+)</name>
        <dbReference type="ChEBI" id="CHEBI:29108"/>
        <label>1</label>
    </ligand>
</feature>
<keyword evidence="3 4" id="KW-0106">Calcium</keyword>
<accession>A0A0M0K948</accession>
<dbReference type="InterPro" id="IPR018247">
    <property type="entry name" value="EF_Hand_1_Ca_BS"/>
</dbReference>
<feature type="domain" description="EF-hand" evidence="5">
    <location>
        <begin position="275"/>
        <end position="306"/>
    </location>
</feature>
<dbReference type="InterPro" id="IPR008080">
    <property type="entry name" value="Parvalbumin"/>
</dbReference>
<feature type="binding site" evidence="4">
    <location>
        <position position="82"/>
    </location>
    <ligand>
        <name>Ca(2+)</name>
        <dbReference type="ChEBI" id="CHEBI:29108"/>
        <label>1</label>
    </ligand>
</feature>
<feature type="domain" description="EF-hand" evidence="5">
    <location>
        <begin position="63"/>
        <end position="98"/>
    </location>
</feature>
<comment type="similarity">
    <text evidence="1">Belongs to the parvalbumin family.</text>
</comment>
<evidence type="ECO:0000256" key="2">
    <source>
        <dbReference type="ARBA" id="ARBA00022723"/>
    </source>
</evidence>
<dbReference type="PANTHER" id="PTHR11653">
    <property type="entry name" value="PARVALBUMIN ALPHA"/>
    <property type="match status" value="1"/>
</dbReference>
<evidence type="ECO:0000256" key="3">
    <source>
        <dbReference type="ARBA" id="ARBA00022837"/>
    </source>
</evidence>
<feature type="binding site" evidence="4">
    <location>
        <position position="44"/>
    </location>
    <ligand>
        <name>Ca(2+)</name>
        <dbReference type="ChEBI" id="CHEBI:29108"/>
        <label>1</label>
    </ligand>
</feature>
<comment type="caution">
    <text evidence="6">The sequence shown here is derived from an EMBL/GenBank/DDBJ whole genome shotgun (WGS) entry which is preliminary data.</text>
</comment>
<dbReference type="PROSITE" id="PS50222">
    <property type="entry name" value="EF_HAND_2"/>
    <property type="match status" value="5"/>
</dbReference>
<dbReference type="Gene3D" id="1.10.238.10">
    <property type="entry name" value="EF-hand"/>
    <property type="match status" value="3"/>
</dbReference>
<name>A0A0M0K948_9EUKA</name>
<dbReference type="InterPro" id="IPR011992">
    <property type="entry name" value="EF-hand-dom_pair"/>
</dbReference>
<gene>
    <name evidence="6" type="ORF">Ctob_014635</name>
</gene>
<dbReference type="InterPro" id="IPR002048">
    <property type="entry name" value="EF_hand_dom"/>
</dbReference>
<feature type="binding site" evidence="4">
    <location>
        <position position="38"/>
    </location>
    <ligand>
        <name>Ca(2+)</name>
        <dbReference type="ChEBI" id="CHEBI:29108"/>
        <label>1</label>
    </ligand>
</feature>
<feature type="binding site" evidence="4">
    <location>
        <position position="80"/>
    </location>
    <ligand>
        <name>Ca(2+)</name>
        <dbReference type="ChEBI" id="CHEBI:29108"/>
        <label>1</label>
    </ligand>
</feature>
<dbReference type="GO" id="GO:0005509">
    <property type="term" value="F:calcium ion binding"/>
    <property type="evidence" value="ECO:0007669"/>
    <property type="project" value="InterPro"/>
</dbReference>
<evidence type="ECO:0000313" key="7">
    <source>
        <dbReference type="Proteomes" id="UP000037460"/>
    </source>
</evidence>
<dbReference type="OrthoDB" id="26525at2759"/>
<keyword evidence="2 4" id="KW-0479">Metal-binding</keyword>
<organism evidence="6 7">
    <name type="scientific">Chrysochromulina tobinii</name>
    <dbReference type="NCBI Taxonomy" id="1460289"/>
    <lineage>
        <taxon>Eukaryota</taxon>
        <taxon>Haptista</taxon>
        <taxon>Haptophyta</taxon>
        <taxon>Prymnesiophyceae</taxon>
        <taxon>Prymnesiales</taxon>
        <taxon>Chrysochromulinaceae</taxon>
        <taxon>Chrysochromulina</taxon>
    </lineage>
</organism>
<feature type="binding site" evidence="4">
    <location>
        <position position="76"/>
    </location>
    <ligand>
        <name>Ca(2+)</name>
        <dbReference type="ChEBI" id="CHEBI:29108"/>
        <label>1</label>
    </ligand>
</feature>
<evidence type="ECO:0000313" key="6">
    <source>
        <dbReference type="EMBL" id="KOO35350.1"/>
    </source>
</evidence>
<evidence type="ECO:0000256" key="4">
    <source>
        <dbReference type="PIRSR" id="PIRSR608080-1"/>
    </source>
</evidence>
<proteinExistence type="inferred from homology"/>
<dbReference type="PANTHER" id="PTHR11653:SF10">
    <property type="entry name" value="EF-HAND DOMAIN-CONTAINING PROTEIN"/>
    <property type="match status" value="1"/>
</dbReference>
<reference evidence="7" key="1">
    <citation type="journal article" date="2015" name="PLoS Genet.">
        <title>Genome Sequence and Transcriptome Analyses of Chrysochromulina tobin: Metabolic Tools for Enhanced Algal Fitness in the Prominent Order Prymnesiales (Haptophyceae).</title>
        <authorList>
            <person name="Hovde B.T."/>
            <person name="Deodato C.R."/>
            <person name="Hunsperger H.M."/>
            <person name="Ryken S.A."/>
            <person name="Yost W."/>
            <person name="Jha R.K."/>
            <person name="Patterson J."/>
            <person name="Monnat R.J. Jr."/>
            <person name="Barlow S.B."/>
            <person name="Starkenburg S.R."/>
            <person name="Cattolico R.A."/>
        </authorList>
    </citation>
    <scope>NUCLEOTIDE SEQUENCE</scope>
    <source>
        <strain evidence="7">CCMP291</strain>
    </source>
</reference>
<dbReference type="SMART" id="SM00054">
    <property type="entry name" value="EFh"/>
    <property type="match status" value="6"/>
</dbReference>
<dbReference type="AlphaFoldDB" id="A0A0M0K948"/>
<dbReference type="Pfam" id="PF13499">
    <property type="entry name" value="EF-hand_7"/>
    <property type="match status" value="3"/>
</dbReference>
<evidence type="ECO:0000256" key="1">
    <source>
        <dbReference type="ARBA" id="ARBA00009753"/>
    </source>
</evidence>
<feature type="binding site" evidence="4">
    <location>
        <position position="49"/>
    </location>
    <ligand>
        <name>Ca(2+)</name>
        <dbReference type="ChEBI" id="CHEBI:29108"/>
        <label>1</label>
    </ligand>
</feature>
<protein>
    <submittedName>
        <fullName evidence="6">Vitellogenin-linked transcript family member</fullName>
    </submittedName>
</protein>
<dbReference type="SUPFAM" id="SSF47473">
    <property type="entry name" value="EF-hand"/>
    <property type="match status" value="2"/>
</dbReference>
<dbReference type="Proteomes" id="UP000037460">
    <property type="component" value="Unassembled WGS sequence"/>
</dbReference>
<feature type="domain" description="EF-hand" evidence="5">
    <location>
        <begin position="25"/>
        <end position="60"/>
    </location>
</feature>
<feature type="binding site" evidence="4">
    <location>
        <position position="87"/>
    </location>
    <ligand>
        <name>Ca(2+)</name>
        <dbReference type="ChEBI" id="CHEBI:29108"/>
        <label>1</label>
    </ligand>
</feature>
<evidence type="ECO:0000259" key="5">
    <source>
        <dbReference type="PROSITE" id="PS50222"/>
    </source>
</evidence>